<keyword evidence="2" id="KW-0732">Signal</keyword>
<protein>
    <submittedName>
        <fullName evidence="3">DUF5719 family protein</fullName>
    </submittedName>
</protein>
<keyword evidence="4" id="KW-1185">Reference proteome</keyword>
<sequence length="523" mass="52859">MKRTTISLIAVTTALAAVTGFASLTAPDGEGAPAAEAPVRLPVERSSLLCPAPSNSDLAETQYTSFTPAAKSGAGQGSVDEGTDEDSAELRLSAAALADKDKAKDEKAKDEKGKDEDDAKKPASDKPFLALKEPGKPVSAEESGGQAPALVGTATGSLAPGWTTQQTTMVSAGSGRGLLGVSCTAPDTDFWFPGASLADKRQDYVHLTNPDEATAVVDVELYGKDGVLKSTVAEGIPVPGGAGLPVLLSTLTGDPAEDVTVHVTTRTGRVGAVVRSVEENTGSDWLTASADPSGTTVLPGIPADATSVQLVAFAPGDDDAELKLQLAGATGTITPAGHETLHVKSGMTASVDLKDVTRGEAGSLILSPAEGGTATPVVAALRVTRGKGDEKEIAFLPAAAPVGERATVADNRAKGTRLSLTAAGKDAKVKVTASAGTEGGTPVVKEYTVKAGTTTAVPAPVPAGLKGSYALTVETVSGGPVHASRMLEIPEDGIPMFTVQTLPDDRGTVAVPEAEQDLSVLDD</sequence>
<feature type="region of interest" description="Disordered" evidence="1">
    <location>
        <begin position="48"/>
        <end position="158"/>
    </location>
</feature>
<proteinExistence type="predicted"/>
<gene>
    <name evidence="3" type="ORF">OGH68_13795</name>
</gene>
<feature type="compositionally biased region" description="Polar residues" evidence="1">
    <location>
        <begin position="53"/>
        <end position="67"/>
    </location>
</feature>
<reference evidence="3" key="1">
    <citation type="submission" date="2022-10" db="EMBL/GenBank/DDBJ databases">
        <title>Cytochrome P450 Catalyzes Benzene Ring Formation in the Biosynthesis of Trialkyl-Substituted Aromatic Polyketides.</title>
        <authorList>
            <person name="Zhao E."/>
            <person name="Ge H."/>
        </authorList>
    </citation>
    <scope>NUCLEOTIDE SEQUENCE</scope>
    <source>
        <strain evidence="3">NA0869</strain>
    </source>
</reference>
<dbReference type="EMBL" id="CP107567">
    <property type="protein sequence ID" value="UYQ62449.1"/>
    <property type="molecule type" value="Genomic_DNA"/>
</dbReference>
<dbReference type="InterPro" id="IPR043777">
    <property type="entry name" value="DUF5719"/>
</dbReference>
<evidence type="ECO:0000256" key="1">
    <source>
        <dbReference type="SAM" id="MobiDB-lite"/>
    </source>
</evidence>
<dbReference type="RefSeq" id="WP_264243913.1">
    <property type="nucleotide sequence ID" value="NZ_CP107567.1"/>
</dbReference>
<feature type="signal peptide" evidence="2">
    <location>
        <begin position="1"/>
        <end position="22"/>
    </location>
</feature>
<accession>A0ABY6I901</accession>
<feature type="compositionally biased region" description="Basic and acidic residues" evidence="1">
    <location>
        <begin position="98"/>
        <end position="124"/>
    </location>
</feature>
<evidence type="ECO:0000313" key="3">
    <source>
        <dbReference type="EMBL" id="UYQ62449.1"/>
    </source>
</evidence>
<evidence type="ECO:0000256" key="2">
    <source>
        <dbReference type="SAM" id="SignalP"/>
    </source>
</evidence>
<evidence type="ECO:0000313" key="4">
    <source>
        <dbReference type="Proteomes" id="UP001163878"/>
    </source>
</evidence>
<name>A0ABY6I901_STRPE</name>
<dbReference type="Proteomes" id="UP001163878">
    <property type="component" value="Chromosome"/>
</dbReference>
<dbReference type="Pfam" id="PF18986">
    <property type="entry name" value="DUF5719"/>
    <property type="match status" value="1"/>
</dbReference>
<organism evidence="3 4">
    <name type="scientific">Streptomyces peucetius</name>
    <dbReference type="NCBI Taxonomy" id="1950"/>
    <lineage>
        <taxon>Bacteria</taxon>
        <taxon>Bacillati</taxon>
        <taxon>Actinomycetota</taxon>
        <taxon>Actinomycetes</taxon>
        <taxon>Kitasatosporales</taxon>
        <taxon>Streptomycetaceae</taxon>
        <taxon>Streptomyces</taxon>
    </lineage>
</organism>
<feature type="chain" id="PRO_5046919324" evidence="2">
    <location>
        <begin position="23"/>
        <end position="523"/>
    </location>
</feature>